<name>A0A381N2J6_9ZZZZ</name>
<gene>
    <name evidence="2" type="ORF">METZ01_LOCUS742</name>
</gene>
<feature type="transmembrane region" description="Helical" evidence="1">
    <location>
        <begin position="164"/>
        <end position="191"/>
    </location>
</feature>
<evidence type="ECO:0008006" key="3">
    <source>
        <dbReference type="Google" id="ProtNLM"/>
    </source>
</evidence>
<evidence type="ECO:0000256" key="1">
    <source>
        <dbReference type="SAM" id="Phobius"/>
    </source>
</evidence>
<evidence type="ECO:0000313" key="2">
    <source>
        <dbReference type="EMBL" id="SUZ47888.1"/>
    </source>
</evidence>
<accession>A0A381N2J6</accession>
<feature type="transmembrane region" description="Helical" evidence="1">
    <location>
        <begin position="73"/>
        <end position="96"/>
    </location>
</feature>
<protein>
    <recommendedName>
        <fullName evidence="3">DUF368 domain-containing protein</fullName>
    </recommendedName>
</protein>
<keyword evidence="1" id="KW-0472">Membrane</keyword>
<dbReference type="InterPro" id="IPR007163">
    <property type="entry name" value="VCA0040-like"/>
</dbReference>
<feature type="transmembrane region" description="Helical" evidence="1">
    <location>
        <begin position="211"/>
        <end position="233"/>
    </location>
</feature>
<sequence length="316" mass="36135">MKKNVLSRFSIFLKGMAMGIADIIPGVSGGTIAIITGVYEEFLNTLNKIDFVIFRLLFKGEFEKIWKNYNLSFLLSLLLGIFSSIVILSHYITYLIENHPIELWSFFFGLIFSSIFFLLKQIKNWNFKNSKFIFPSKIYLLVFGLIAAIYVQTLNPGKNEIDHIYLFICGMISITAMLLPGISGAYILILLGAYETILNTLKEVIKLNSDYFLNFFAFIFGAIISIKLFSKFLTWGYKNYKDNTLSCLIGFMIGSLPALWPWKTETISKDFFLSNLYIPSSNFTNSTFLEGIIFILFGISVVLILEYLSKKNAKQK</sequence>
<organism evidence="2">
    <name type="scientific">marine metagenome</name>
    <dbReference type="NCBI Taxonomy" id="408172"/>
    <lineage>
        <taxon>unclassified sequences</taxon>
        <taxon>metagenomes</taxon>
        <taxon>ecological metagenomes</taxon>
    </lineage>
</organism>
<feature type="transmembrane region" description="Helical" evidence="1">
    <location>
        <begin position="288"/>
        <end position="308"/>
    </location>
</feature>
<feature type="transmembrane region" description="Helical" evidence="1">
    <location>
        <begin position="132"/>
        <end position="152"/>
    </location>
</feature>
<feature type="transmembrane region" description="Helical" evidence="1">
    <location>
        <begin position="12"/>
        <end position="39"/>
    </location>
</feature>
<dbReference type="PANTHER" id="PTHR37308:SF1">
    <property type="entry name" value="POLYPRENYL-PHOSPHATE TRANSPORTER"/>
    <property type="match status" value="1"/>
</dbReference>
<reference evidence="2" key="1">
    <citation type="submission" date="2018-05" db="EMBL/GenBank/DDBJ databases">
        <authorList>
            <person name="Lanie J.A."/>
            <person name="Ng W.-L."/>
            <person name="Kazmierczak K.M."/>
            <person name="Andrzejewski T.M."/>
            <person name="Davidsen T.M."/>
            <person name="Wayne K.J."/>
            <person name="Tettelin H."/>
            <person name="Glass J.I."/>
            <person name="Rusch D."/>
            <person name="Podicherti R."/>
            <person name="Tsui H.-C.T."/>
            <person name="Winkler M.E."/>
        </authorList>
    </citation>
    <scope>NUCLEOTIDE SEQUENCE</scope>
</reference>
<feature type="transmembrane region" description="Helical" evidence="1">
    <location>
        <begin position="103"/>
        <end position="120"/>
    </location>
</feature>
<keyword evidence="1" id="KW-1133">Transmembrane helix</keyword>
<proteinExistence type="predicted"/>
<dbReference type="AlphaFoldDB" id="A0A381N2J6"/>
<keyword evidence="1" id="KW-0812">Transmembrane</keyword>
<dbReference type="EMBL" id="UINC01000040">
    <property type="protein sequence ID" value="SUZ47888.1"/>
    <property type="molecule type" value="Genomic_DNA"/>
</dbReference>
<dbReference type="PANTHER" id="PTHR37308">
    <property type="entry name" value="INTEGRAL MEMBRANE PROTEIN"/>
    <property type="match status" value="1"/>
</dbReference>
<dbReference type="Pfam" id="PF04018">
    <property type="entry name" value="VCA0040-like"/>
    <property type="match status" value="1"/>
</dbReference>